<name>A0ABR4MYN1_9FUNG</name>
<feature type="transmembrane region" description="Helical" evidence="2">
    <location>
        <begin position="31"/>
        <end position="50"/>
    </location>
</feature>
<keyword evidence="2" id="KW-0472">Membrane</keyword>
<keyword evidence="2" id="KW-1133">Transmembrane helix</keyword>
<accession>A0ABR4MYN1</accession>
<organism evidence="3 4">
    <name type="scientific">Polyrhizophydium stewartii</name>
    <dbReference type="NCBI Taxonomy" id="2732419"/>
    <lineage>
        <taxon>Eukaryota</taxon>
        <taxon>Fungi</taxon>
        <taxon>Fungi incertae sedis</taxon>
        <taxon>Chytridiomycota</taxon>
        <taxon>Chytridiomycota incertae sedis</taxon>
        <taxon>Chytridiomycetes</taxon>
        <taxon>Rhizophydiales</taxon>
        <taxon>Rhizophydiales incertae sedis</taxon>
        <taxon>Polyrhizophydium</taxon>
    </lineage>
</organism>
<keyword evidence="2" id="KW-0812">Transmembrane</keyword>
<evidence type="ECO:0000256" key="1">
    <source>
        <dbReference type="SAM" id="MobiDB-lite"/>
    </source>
</evidence>
<evidence type="ECO:0000256" key="2">
    <source>
        <dbReference type="SAM" id="Phobius"/>
    </source>
</evidence>
<feature type="region of interest" description="Disordered" evidence="1">
    <location>
        <begin position="64"/>
        <end position="101"/>
    </location>
</feature>
<reference evidence="3 4" key="1">
    <citation type="submission" date="2023-09" db="EMBL/GenBank/DDBJ databases">
        <title>Pangenome analysis of Batrachochytrium dendrobatidis and related Chytrids.</title>
        <authorList>
            <person name="Yacoub M.N."/>
            <person name="Stajich J.E."/>
            <person name="James T.Y."/>
        </authorList>
    </citation>
    <scope>NUCLEOTIDE SEQUENCE [LARGE SCALE GENOMIC DNA]</scope>
    <source>
        <strain evidence="3 4">JEL0888</strain>
    </source>
</reference>
<keyword evidence="4" id="KW-1185">Reference proteome</keyword>
<protein>
    <submittedName>
        <fullName evidence="3">G-protein coupled receptor activity protein</fullName>
    </submittedName>
</protein>
<sequence>MAIYNWAGAWAVGRIGDVFFSDGLTVGQQQLLWTGEWFGCAAAVLVLLFVPKAMVIWQGDPAGRLPQSRSAAGEMRPARGLADARGVSVPEPAASARSPVR</sequence>
<dbReference type="EMBL" id="JADGIZ020000067">
    <property type="protein sequence ID" value="KAL2912402.1"/>
    <property type="molecule type" value="Genomic_DNA"/>
</dbReference>
<comment type="caution">
    <text evidence="3">The sequence shown here is derived from an EMBL/GenBank/DDBJ whole genome shotgun (WGS) entry which is preliminary data.</text>
</comment>
<evidence type="ECO:0000313" key="3">
    <source>
        <dbReference type="EMBL" id="KAL2912402.1"/>
    </source>
</evidence>
<proteinExistence type="predicted"/>
<dbReference type="Proteomes" id="UP001527925">
    <property type="component" value="Unassembled WGS sequence"/>
</dbReference>
<evidence type="ECO:0000313" key="4">
    <source>
        <dbReference type="Proteomes" id="UP001527925"/>
    </source>
</evidence>
<gene>
    <name evidence="3" type="primary">GPRMGL2_2</name>
    <name evidence="3" type="ORF">HK105_208105</name>
</gene>
<keyword evidence="3" id="KW-0675">Receptor</keyword>